<sequence>MSLEDADKALAGLTGIDSEELQKFLEEKAGIAPDEEAQGTVMAAAASIAFPVAGPGPTARDSRLLQGPGGGWSRSGTARSGEGGDHAAACVGSGRHGELRAAVHAAPRGAGEARGRHGRHAPLPATCRCPGRRAGGAAAGRRSRRAVPRLARRDARGHRYRHGRGGEPGVRRPPALLFARTTARDRDGECDRSPRPHGRAAGRPIRLALTPRHTFRLRSVR</sequence>
<evidence type="ECO:0000313" key="3">
    <source>
        <dbReference type="Proteomes" id="UP000722989"/>
    </source>
</evidence>
<keyword evidence="3" id="KW-1185">Reference proteome</keyword>
<feature type="region of interest" description="Disordered" evidence="1">
    <location>
        <begin position="110"/>
        <end position="205"/>
    </location>
</feature>
<accession>A0ABX0Y0P8</accession>
<dbReference type="Proteomes" id="UP000722989">
    <property type="component" value="Unassembled WGS sequence"/>
</dbReference>
<evidence type="ECO:0000256" key="1">
    <source>
        <dbReference type="SAM" id="MobiDB-lite"/>
    </source>
</evidence>
<dbReference type="NCBIfam" id="NF033415">
    <property type="entry name" value="thiovirid_RiPP"/>
    <property type="match status" value="1"/>
</dbReference>
<comment type="caution">
    <text evidence="2">The sequence shown here is derived from an EMBL/GenBank/DDBJ whole genome shotgun (WGS) entry which is preliminary data.</text>
</comment>
<feature type="compositionally biased region" description="Basic and acidic residues" evidence="1">
    <location>
        <begin position="182"/>
        <end position="194"/>
    </location>
</feature>
<dbReference type="EMBL" id="JAATVY010000014">
    <property type="protein sequence ID" value="NJC71912.1"/>
    <property type="molecule type" value="Genomic_DNA"/>
</dbReference>
<protein>
    <submittedName>
        <fullName evidence="2">Thioviridamide family RiPP peptide</fullName>
    </submittedName>
</protein>
<name>A0ABX0Y0P8_9ACTN</name>
<feature type="region of interest" description="Disordered" evidence="1">
    <location>
        <begin position="54"/>
        <end position="88"/>
    </location>
</feature>
<reference evidence="2 3" key="1">
    <citation type="submission" date="2020-03" db="EMBL/GenBank/DDBJ databases">
        <title>WGS of the type strain of Planosporangium spp.</title>
        <authorList>
            <person name="Thawai C."/>
        </authorList>
    </citation>
    <scope>NUCLEOTIDE SEQUENCE [LARGE SCALE GENOMIC DNA]</scope>
    <source>
        <strain evidence="2 3">TBRC 5610</strain>
    </source>
</reference>
<gene>
    <name evidence="2" type="primary">tvaA</name>
    <name evidence="2" type="ORF">HC031_19645</name>
</gene>
<proteinExistence type="predicted"/>
<organism evidence="2 3">
    <name type="scientific">Planosporangium thailandense</name>
    <dbReference type="NCBI Taxonomy" id="765197"/>
    <lineage>
        <taxon>Bacteria</taxon>
        <taxon>Bacillati</taxon>
        <taxon>Actinomycetota</taxon>
        <taxon>Actinomycetes</taxon>
        <taxon>Micromonosporales</taxon>
        <taxon>Micromonosporaceae</taxon>
        <taxon>Planosporangium</taxon>
    </lineage>
</organism>
<evidence type="ECO:0000313" key="2">
    <source>
        <dbReference type="EMBL" id="NJC71912.1"/>
    </source>
</evidence>